<feature type="compositionally biased region" description="Basic residues" evidence="6">
    <location>
        <begin position="156"/>
        <end position="175"/>
    </location>
</feature>
<reference evidence="7 8" key="1">
    <citation type="journal article" date="2007" name="Science">
        <title>Sea anemone genome reveals ancestral eumetazoan gene repertoire and genomic organization.</title>
        <authorList>
            <person name="Putnam N.H."/>
            <person name="Srivastava M."/>
            <person name="Hellsten U."/>
            <person name="Dirks B."/>
            <person name="Chapman J."/>
            <person name="Salamov A."/>
            <person name="Terry A."/>
            <person name="Shapiro H."/>
            <person name="Lindquist E."/>
            <person name="Kapitonov V.V."/>
            <person name="Jurka J."/>
            <person name="Genikhovich G."/>
            <person name="Grigoriev I.V."/>
            <person name="Lucas S.M."/>
            <person name="Steele R.E."/>
            <person name="Finnerty J.R."/>
            <person name="Technau U."/>
            <person name="Martindale M.Q."/>
            <person name="Rokhsar D.S."/>
        </authorList>
    </citation>
    <scope>NUCLEOTIDE SEQUENCE [LARGE SCALE GENOMIC DNA]</scope>
    <source>
        <strain evidence="8">CH2 X CH6</strain>
    </source>
</reference>
<feature type="compositionally biased region" description="Basic and acidic residues" evidence="6">
    <location>
        <begin position="61"/>
        <end position="72"/>
    </location>
</feature>
<comment type="subcellular location">
    <subcellularLocation>
        <location evidence="1">Nucleus</location>
        <location evidence="1">Nucleolus</location>
    </subcellularLocation>
</comment>
<feature type="region of interest" description="Disordered" evidence="6">
    <location>
        <begin position="113"/>
        <end position="195"/>
    </location>
</feature>
<keyword evidence="8" id="KW-1185">Reference proteome</keyword>
<keyword evidence="5" id="KW-0539">Nucleus</keyword>
<dbReference type="InParanoid" id="A7SDX3"/>
<dbReference type="InterPro" id="IPR019186">
    <property type="entry name" value="Nucleolar_protein_12"/>
</dbReference>
<organism evidence="7 8">
    <name type="scientific">Nematostella vectensis</name>
    <name type="common">Starlet sea anemone</name>
    <dbReference type="NCBI Taxonomy" id="45351"/>
    <lineage>
        <taxon>Eukaryota</taxon>
        <taxon>Metazoa</taxon>
        <taxon>Cnidaria</taxon>
        <taxon>Anthozoa</taxon>
        <taxon>Hexacorallia</taxon>
        <taxon>Actiniaria</taxon>
        <taxon>Edwardsiidae</taxon>
        <taxon>Nematostella</taxon>
    </lineage>
</organism>
<feature type="compositionally biased region" description="Basic and acidic residues" evidence="6">
    <location>
        <begin position="140"/>
        <end position="149"/>
    </location>
</feature>
<protein>
    <recommendedName>
        <fullName evidence="3">Nucleolar protein 12</fullName>
    </recommendedName>
</protein>
<dbReference type="AlphaFoldDB" id="A7SDX3"/>
<evidence type="ECO:0000313" key="8">
    <source>
        <dbReference type="Proteomes" id="UP000001593"/>
    </source>
</evidence>
<proteinExistence type="inferred from homology"/>
<evidence type="ECO:0000256" key="2">
    <source>
        <dbReference type="ARBA" id="ARBA00007175"/>
    </source>
</evidence>
<evidence type="ECO:0000256" key="6">
    <source>
        <dbReference type="SAM" id="MobiDB-lite"/>
    </source>
</evidence>
<accession>A7SDX3</accession>
<dbReference type="PhylomeDB" id="A7SDX3"/>
<evidence type="ECO:0000313" key="7">
    <source>
        <dbReference type="EMBL" id="EDO38089.1"/>
    </source>
</evidence>
<evidence type="ECO:0000256" key="1">
    <source>
        <dbReference type="ARBA" id="ARBA00004604"/>
    </source>
</evidence>
<dbReference type="EMBL" id="DS469633">
    <property type="protein sequence ID" value="EDO38089.1"/>
    <property type="molecule type" value="Genomic_DNA"/>
</dbReference>
<gene>
    <name evidence="7" type="ORF">NEMVEDRAFT_v1g244581</name>
</gene>
<name>A7SDX3_NEMVE</name>
<feature type="region of interest" description="Disordered" evidence="6">
    <location>
        <begin position="61"/>
        <end position="100"/>
    </location>
</feature>
<dbReference type="PANTHER" id="PTHR14577:SF0">
    <property type="entry name" value="NUCLEOLAR PROTEIN 12"/>
    <property type="match status" value="1"/>
</dbReference>
<dbReference type="OMA" id="HMIEEED"/>
<evidence type="ECO:0000256" key="4">
    <source>
        <dbReference type="ARBA" id="ARBA00023054"/>
    </source>
</evidence>
<keyword evidence="4" id="KW-0175">Coiled coil</keyword>
<comment type="similarity">
    <text evidence="2">Belongs to the RRP17 family.</text>
</comment>
<dbReference type="eggNOG" id="KOG4709">
    <property type="taxonomic scope" value="Eukaryota"/>
</dbReference>
<sequence>MAKGKKFGRKDKKIVVFDEESRREYLLGFRKRKNERRKKAQEELQTKSREKMIEVRAENKRKMLDEMRKQTEQLEALQSDAGDDEDGASSLAVDTTYDHPEHVVTVTSITDVDLDGGLTTIGPNKGLESIQAKVPSIKPKTSEDQKKTDSNQYRNNKSKFKPRGKVNKNKSKFTKKPNSSQNNDSRNPKKRKKLK</sequence>
<dbReference type="Proteomes" id="UP000001593">
    <property type="component" value="Unassembled WGS sequence"/>
</dbReference>
<dbReference type="PANTHER" id="PTHR14577">
    <property type="entry name" value="NUCLEOLAR PROTEIN 12"/>
    <property type="match status" value="1"/>
</dbReference>
<dbReference type="GO" id="GO:0019843">
    <property type="term" value="F:rRNA binding"/>
    <property type="evidence" value="ECO:0000318"/>
    <property type="project" value="GO_Central"/>
</dbReference>
<evidence type="ECO:0000256" key="3">
    <source>
        <dbReference type="ARBA" id="ARBA00015520"/>
    </source>
</evidence>
<dbReference type="OrthoDB" id="551633at2759"/>
<dbReference type="STRING" id="45351.A7SDX3"/>
<dbReference type="Pfam" id="PF09805">
    <property type="entry name" value="Nop25"/>
    <property type="match status" value="1"/>
</dbReference>
<dbReference type="KEGG" id="nve:5509626"/>
<dbReference type="GO" id="GO:0005730">
    <property type="term" value="C:nucleolus"/>
    <property type="evidence" value="ECO:0000318"/>
    <property type="project" value="GO_Central"/>
</dbReference>
<evidence type="ECO:0000256" key="5">
    <source>
        <dbReference type="ARBA" id="ARBA00023242"/>
    </source>
</evidence>
<dbReference type="HOGENOM" id="CLU_1397864_0_0_1"/>